<gene>
    <name evidence="2" type="ORF">B193_3464</name>
</gene>
<comment type="caution">
    <text evidence="2">The sequence shown here is derived from an EMBL/GenBank/DDBJ whole genome shotgun (WGS) entry which is preliminary data.</text>
</comment>
<dbReference type="Proteomes" id="UP000006272">
    <property type="component" value="Unassembled WGS sequence"/>
</dbReference>
<evidence type="ECO:0000313" key="3">
    <source>
        <dbReference type="Proteomes" id="UP000006272"/>
    </source>
</evidence>
<evidence type="ECO:0000256" key="1">
    <source>
        <dbReference type="SAM" id="SignalP"/>
    </source>
</evidence>
<keyword evidence="1" id="KW-0732">Signal</keyword>
<feature type="signal peptide" evidence="1">
    <location>
        <begin position="1"/>
        <end position="27"/>
    </location>
</feature>
<dbReference type="EMBL" id="ALAO01000333">
    <property type="protein sequence ID" value="EKO37858.1"/>
    <property type="molecule type" value="Genomic_DNA"/>
</dbReference>
<accession>K6H5T2</accession>
<name>K6H5T2_9BACT</name>
<proteinExistence type="predicted"/>
<protein>
    <submittedName>
        <fullName evidence="2">Uncharacterized protein</fullName>
    </submittedName>
</protein>
<organism evidence="2 3">
    <name type="scientific">Solidesulfovibrio magneticus str. Maddingley MBC34</name>
    <dbReference type="NCBI Taxonomy" id="1206767"/>
    <lineage>
        <taxon>Bacteria</taxon>
        <taxon>Pseudomonadati</taxon>
        <taxon>Thermodesulfobacteriota</taxon>
        <taxon>Desulfovibrionia</taxon>
        <taxon>Desulfovibrionales</taxon>
        <taxon>Desulfovibrionaceae</taxon>
        <taxon>Solidesulfovibrio</taxon>
    </lineage>
</organism>
<reference evidence="2 3" key="1">
    <citation type="submission" date="2012-07" db="EMBL/GenBank/DDBJ databases">
        <title>Draft genome sequence of Desulfovibrio magneticus str. Maddingley MBC34 obtained from a metagenomic sequence of a methanogenic enrichment isolated from coal-seam formation water in Victoria, Australia.</title>
        <authorList>
            <person name="Greenfield P."/>
            <person name="Hendry P."/>
            <person name="Li D."/>
            <person name="Rosewarne C.P."/>
            <person name="Tran-Dinh N."/>
            <person name="Elbourne L.D.H."/>
            <person name="Paulsen I.T."/>
            <person name="Midgley D.J."/>
        </authorList>
    </citation>
    <scope>NUCLEOTIDE SEQUENCE [LARGE SCALE GENOMIC DNA]</scope>
    <source>
        <strain evidence="3">Maddingley MBC34</strain>
    </source>
</reference>
<dbReference type="AlphaFoldDB" id="K6H5T2"/>
<evidence type="ECO:0000313" key="2">
    <source>
        <dbReference type="EMBL" id="EKO37858.1"/>
    </source>
</evidence>
<sequence length="187" mass="21538">MTMRMILTIAALLCLCSPLLPGLTAQAQARRHETTVGQEVHTPQTTTVRSFVRTDTQQEYYVDSRGGLHQVTRQVTQPTGLSGILYYIEDDDRPYSLDENRRLYTRDQSGRIYYLEDVRQGRTIESRVIVQNPIPYRDMTPTYSQESCAHQYEKCLYGCQGLSRREAYTRPTCINNCEIIRNGCNGR</sequence>
<feature type="chain" id="PRO_5003895169" evidence="1">
    <location>
        <begin position="28"/>
        <end position="187"/>
    </location>
</feature>